<name>A0A8S3SE30_MYTED</name>
<dbReference type="Proteomes" id="UP000683360">
    <property type="component" value="Unassembled WGS sequence"/>
</dbReference>
<feature type="compositionally biased region" description="Low complexity" evidence="1">
    <location>
        <begin position="230"/>
        <end position="243"/>
    </location>
</feature>
<feature type="region of interest" description="Disordered" evidence="1">
    <location>
        <begin position="217"/>
        <end position="244"/>
    </location>
</feature>
<feature type="compositionally biased region" description="Polar residues" evidence="1">
    <location>
        <begin position="839"/>
        <end position="871"/>
    </location>
</feature>
<comment type="caution">
    <text evidence="2">The sequence shown here is derived from an EMBL/GenBank/DDBJ whole genome shotgun (WGS) entry which is preliminary data.</text>
</comment>
<gene>
    <name evidence="2" type="ORF">MEDL_31539</name>
</gene>
<proteinExistence type="predicted"/>
<dbReference type="AlphaFoldDB" id="A0A8S3SE30"/>
<sequence length="871" mass="96300">MISKAYTKTKIRSTEKWGALITKKNARPETTGSTRSTQSDSRRNSIRNSISAAERQATRPVPKRDVDKTMDGLGSIGNMLPSPINQFIKDLRSNMPNLSVGIGASFGKRGQTREPERQSRRQQNFDRRQDLSERRPRKTMNSLTSRTPDPLIDLRDPFPVENRNTRQFIDKVEPRFDNNRNRLPDFTSGFGLDNQNQQSDPWTQSGNFMDRFAPEPTFLLSGGKQPAAPPSTSSMSSQTNSNSLNRITQDQSLNSNRGMLPNNNNQLVAPQNVMTNSQGQGNQGVRQGQMVSGQNTMTNNQVQGNQGQLVTGQNTMTNNMQMQGMMTNNRNNLLQGQNLINNMPQQTAGSQGQTFNQGSNLQGNTQNMNQMVNQQKQVPMAQNSPVNQMVLQQNQNKLPGLQQQQIQSQSNALTTSLMNGQIQNNMNMAPPVNTILSQGQIQQNSGGQMGTGLNVQNLNQIQGQNTIQSNNQFQQGQIQQQQTQQANNQNQVQNQQTLLTSLLQQLLVQLNDGQSGSNTINSVPRKTLNPQQNINQLPNTGQSMSNNQQNNLLLGLNAKNNVQPLQQQQQTILNNQQVVGQKAQSQSNSILQALLGIQGSSPMTSISTSNQGQQQSKTNGILPVNNNVIGNGNTGTLQANPEINNLLKQLGLNGNNVNQLNQGTNLVSNTVTKQQTLPQPPPVTPVQGNQETINLLKQLGLTGNQLANLLNQGTQQKQTLSTNQQIQPLIQQTQAVPTNQLTQPVNQQMQQSIQQTHTVSTNQQIQPLIQQSQAIPTNQLIQPVNQQPNQQTQTVSSNQQTQPLNRQMQPLNQQMQPLNQQMQPLNQQTQPLNQQMQPSNQLTQTVATNQQMQPSKPTYTGCSYKPANTTS</sequence>
<feature type="compositionally biased region" description="Basic and acidic residues" evidence="1">
    <location>
        <begin position="111"/>
        <end position="134"/>
    </location>
</feature>
<reference evidence="2" key="1">
    <citation type="submission" date="2021-03" db="EMBL/GenBank/DDBJ databases">
        <authorList>
            <person name="Bekaert M."/>
        </authorList>
    </citation>
    <scope>NUCLEOTIDE SEQUENCE</scope>
</reference>
<evidence type="ECO:0000256" key="1">
    <source>
        <dbReference type="SAM" id="MobiDB-lite"/>
    </source>
</evidence>
<protein>
    <submittedName>
        <fullName evidence="2">Uncharacterized protein</fullName>
    </submittedName>
</protein>
<feature type="region of interest" description="Disordered" evidence="1">
    <location>
        <begin position="102"/>
        <end position="158"/>
    </location>
</feature>
<feature type="compositionally biased region" description="Low complexity" evidence="1">
    <location>
        <begin position="829"/>
        <end position="838"/>
    </location>
</feature>
<feature type="compositionally biased region" description="Polar residues" evidence="1">
    <location>
        <begin position="28"/>
        <end position="39"/>
    </location>
</feature>
<dbReference type="OrthoDB" id="6198828at2759"/>
<organism evidence="2 3">
    <name type="scientific">Mytilus edulis</name>
    <name type="common">Blue mussel</name>
    <dbReference type="NCBI Taxonomy" id="6550"/>
    <lineage>
        <taxon>Eukaryota</taxon>
        <taxon>Metazoa</taxon>
        <taxon>Spiralia</taxon>
        <taxon>Lophotrochozoa</taxon>
        <taxon>Mollusca</taxon>
        <taxon>Bivalvia</taxon>
        <taxon>Autobranchia</taxon>
        <taxon>Pteriomorphia</taxon>
        <taxon>Mytilida</taxon>
        <taxon>Mytiloidea</taxon>
        <taxon>Mytilidae</taxon>
        <taxon>Mytilinae</taxon>
        <taxon>Mytilus</taxon>
    </lineage>
</organism>
<feature type="region of interest" description="Disordered" evidence="1">
    <location>
        <begin position="829"/>
        <end position="871"/>
    </location>
</feature>
<keyword evidence="3" id="KW-1185">Reference proteome</keyword>
<accession>A0A8S3SE30</accession>
<dbReference type="EMBL" id="CAJPWZ010001578">
    <property type="protein sequence ID" value="CAG2217855.1"/>
    <property type="molecule type" value="Genomic_DNA"/>
</dbReference>
<evidence type="ECO:0000313" key="3">
    <source>
        <dbReference type="Proteomes" id="UP000683360"/>
    </source>
</evidence>
<feature type="region of interest" description="Disordered" evidence="1">
    <location>
        <begin position="14"/>
        <end position="77"/>
    </location>
</feature>
<evidence type="ECO:0000313" key="2">
    <source>
        <dbReference type="EMBL" id="CAG2217855.1"/>
    </source>
</evidence>